<dbReference type="GO" id="GO:0042910">
    <property type="term" value="F:xenobiotic transmembrane transporter activity"/>
    <property type="evidence" value="ECO:0007669"/>
    <property type="project" value="InterPro"/>
</dbReference>
<evidence type="ECO:0000256" key="3">
    <source>
        <dbReference type="SAM" id="Phobius"/>
    </source>
</evidence>
<comment type="subcellular location">
    <subcellularLocation>
        <location evidence="1">Cytoplasm</location>
        <location evidence="1">Cytoskeleton</location>
        <location evidence="1">Cilium axoneme</location>
    </subcellularLocation>
</comment>
<dbReference type="EMBL" id="LHPG02000012">
    <property type="protein sequence ID" value="PRW45075.1"/>
    <property type="molecule type" value="Genomic_DNA"/>
</dbReference>
<dbReference type="Proteomes" id="UP000239899">
    <property type="component" value="Unassembled WGS sequence"/>
</dbReference>
<proteinExistence type="inferred from homology"/>
<feature type="transmembrane region" description="Helical" evidence="3">
    <location>
        <begin position="32"/>
        <end position="52"/>
    </location>
</feature>
<keyword evidence="3" id="KW-0472">Membrane</keyword>
<protein>
    <submittedName>
        <fullName evidence="5">TRANSPARENT TESTA 12-like</fullName>
    </submittedName>
</protein>
<evidence type="ECO:0000256" key="2">
    <source>
        <dbReference type="ARBA" id="ARBA00010199"/>
    </source>
</evidence>
<dbReference type="InterPro" id="IPR001810">
    <property type="entry name" value="F-box_dom"/>
</dbReference>
<feature type="transmembrane region" description="Helical" evidence="3">
    <location>
        <begin position="131"/>
        <end position="151"/>
    </location>
</feature>
<feature type="transmembrane region" description="Helical" evidence="3">
    <location>
        <begin position="64"/>
        <end position="89"/>
    </location>
</feature>
<comment type="similarity">
    <text evidence="2">Belongs to the multi antimicrobial extrusion (MATE) (TC 2.A.66.1) family.</text>
</comment>
<keyword evidence="3" id="KW-1133">Transmembrane helix</keyword>
<dbReference type="Pfam" id="PF12937">
    <property type="entry name" value="F-box-like"/>
    <property type="match status" value="1"/>
</dbReference>
<reference evidence="5 6" key="1">
    <citation type="journal article" date="2018" name="Plant J.">
        <title>Genome sequences of Chlorella sorokiniana UTEX 1602 and Micractinium conductrix SAG 241.80: implications to maltose excretion by a green alga.</title>
        <authorList>
            <person name="Arriola M.B."/>
            <person name="Velmurugan N."/>
            <person name="Zhang Y."/>
            <person name="Plunkett M.H."/>
            <person name="Hondzo H."/>
            <person name="Barney B.M."/>
        </authorList>
    </citation>
    <scope>NUCLEOTIDE SEQUENCE [LARGE SCALE GENOMIC DNA]</scope>
    <source>
        <strain evidence="6">UTEX 1602</strain>
    </source>
</reference>
<evidence type="ECO:0000313" key="6">
    <source>
        <dbReference type="Proteomes" id="UP000239899"/>
    </source>
</evidence>
<dbReference type="InterPro" id="IPR002528">
    <property type="entry name" value="MATE_fam"/>
</dbReference>
<keyword evidence="3" id="KW-0812">Transmembrane</keyword>
<dbReference type="InterPro" id="IPR036047">
    <property type="entry name" value="F-box-like_dom_sf"/>
</dbReference>
<name>A0A2P6TLD1_CHLSO</name>
<keyword evidence="6" id="KW-1185">Reference proteome</keyword>
<dbReference type="GO" id="GO:0015297">
    <property type="term" value="F:antiporter activity"/>
    <property type="evidence" value="ECO:0007669"/>
    <property type="project" value="InterPro"/>
</dbReference>
<evidence type="ECO:0000313" key="5">
    <source>
        <dbReference type="EMBL" id="PRW45075.1"/>
    </source>
</evidence>
<evidence type="ECO:0000256" key="1">
    <source>
        <dbReference type="ARBA" id="ARBA00004430"/>
    </source>
</evidence>
<organism evidence="5 6">
    <name type="scientific">Chlorella sorokiniana</name>
    <name type="common">Freshwater green alga</name>
    <dbReference type="NCBI Taxonomy" id="3076"/>
    <lineage>
        <taxon>Eukaryota</taxon>
        <taxon>Viridiplantae</taxon>
        <taxon>Chlorophyta</taxon>
        <taxon>core chlorophytes</taxon>
        <taxon>Trebouxiophyceae</taxon>
        <taxon>Chlorellales</taxon>
        <taxon>Chlorellaceae</taxon>
        <taxon>Chlorella clade</taxon>
        <taxon>Chlorella</taxon>
    </lineage>
</organism>
<dbReference type="SUPFAM" id="SSF81383">
    <property type="entry name" value="F-box domain"/>
    <property type="match status" value="1"/>
</dbReference>
<dbReference type="Gene3D" id="3.80.10.10">
    <property type="entry name" value="Ribonuclease Inhibitor"/>
    <property type="match status" value="1"/>
</dbReference>
<feature type="transmembrane region" description="Helical" evidence="3">
    <location>
        <begin position="101"/>
        <end position="125"/>
    </location>
</feature>
<dbReference type="CDD" id="cd09917">
    <property type="entry name" value="F-box_SF"/>
    <property type="match status" value="1"/>
</dbReference>
<dbReference type="Pfam" id="PF01554">
    <property type="entry name" value="MatE"/>
    <property type="match status" value="1"/>
</dbReference>
<evidence type="ECO:0000259" key="4">
    <source>
        <dbReference type="Pfam" id="PF12937"/>
    </source>
</evidence>
<feature type="domain" description="F-box" evidence="4">
    <location>
        <begin position="157"/>
        <end position="189"/>
    </location>
</feature>
<dbReference type="OrthoDB" id="2126698at2759"/>
<dbReference type="STRING" id="3076.A0A2P6TLD1"/>
<comment type="caution">
    <text evidence="5">The sequence shown here is derived from an EMBL/GenBank/DDBJ whole genome shotgun (WGS) entry which is preliminary data.</text>
</comment>
<dbReference type="AlphaFoldDB" id="A0A2P6TLD1"/>
<gene>
    <name evidence="5" type="ORF">C2E21_6390</name>
</gene>
<accession>A0A2P6TLD1</accession>
<dbReference type="PANTHER" id="PTHR11206">
    <property type="entry name" value="MULTIDRUG RESISTANCE PROTEIN"/>
    <property type="match status" value="1"/>
</dbReference>
<sequence length="428" mass="45877">MLPLGLSFALCARVGHHLGAAQPHSAKLAAKVGTGMGIAATALPALLIILLGSRTATLFTDDAAVIHACAPLILPLATVMITNSATALLGGILRGSGRQKVGAIVNGAANYGLGLPLQLLFAFKWGAGVAGLWWGIAVAATLQALVLAVLVSRQPRDDLLLEIFDQLDDTERRIVCLVCRHWSYLADEPTMLAGLAVSCEGPDWAQRYLEFAAWLPLRARHVRQLSVRAMCAPDDIPSDEEEACTYDATLGLLAACAAARQLTSLSLQLGSSFQQGFWLPALRTLRRLKIDTLREAVLNASLASLTGLEELEVGGYPTLTVLLHIRPRPLAAGLEIAVYTGHAEDEECNSAYLGRQGILFAVPRTQAGLERFASNLVDGASEGFGQDGPGTLALPAKHDKWYRGWCRVQLDMLLPEEVQASLKVRWEP</sequence>
<dbReference type="GO" id="GO:0016020">
    <property type="term" value="C:membrane"/>
    <property type="evidence" value="ECO:0007669"/>
    <property type="project" value="InterPro"/>
</dbReference>
<dbReference type="InterPro" id="IPR032675">
    <property type="entry name" value="LRR_dom_sf"/>
</dbReference>
<dbReference type="GO" id="GO:0005930">
    <property type="term" value="C:axoneme"/>
    <property type="evidence" value="ECO:0007669"/>
    <property type="project" value="UniProtKB-SubCell"/>
</dbReference>